<keyword evidence="1" id="KW-1133">Transmembrane helix</keyword>
<dbReference type="AlphaFoldDB" id="A0A723C3I8"/>
<feature type="transmembrane region" description="Helical" evidence="1">
    <location>
        <begin position="46"/>
        <end position="68"/>
    </location>
</feature>
<gene>
    <name evidence="2" type="ORF">G1429_11770</name>
</gene>
<keyword evidence="1" id="KW-0812">Transmembrane</keyword>
<dbReference type="EMBL" id="DAAQHH010000004">
    <property type="protein sequence ID" value="HAD9327923.1"/>
    <property type="molecule type" value="Genomic_DNA"/>
</dbReference>
<protein>
    <recommendedName>
        <fullName evidence="3">Pilus assembly protein</fullName>
    </recommendedName>
</protein>
<evidence type="ECO:0008006" key="3">
    <source>
        <dbReference type="Google" id="ProtNLM"/>
    </source>
</evidence>
<comment type="caution">
    <text evidence="2">The sequence shown here is derived from an EMBL/GenBank/DDBJ whole genome shotgun (WGS) entry which is preliminary data.</text>
</comment>
<dbReference type="InterPro" id="IPR031582">
    <property type="entry name" value="TadF"/>
</dbReference>
<evidence type="ECO:0000313" key="2">
    <source>
        <dbReference type="EMBL" id="HAD9327923.1"/>
    </source>
</evidence>
<sequence>MMDILTHFSQERLFIFRRQSVDKITFLRSSLNDLAWRTRGSVTIEFAIIFPVLVMLALILLDFTTLYANESRLARSGYSLASVFRERTLLYGKDEVVTQSQVDMIYDITNELLSDSQLANKVSLNVQAVYFDSSSTENNKVIDSSKTINITKSSVLAPVFCAPVNDIESDTLTDLSVWSSEVGGTLRWLPVYQITLCIKGDESYFLKAFSYIGVITPSVISSNAVVPR</sequence>
<keyword evidence="1" id="KW-0472">Membrane</keyword>
<name>A0A723C3I8_SALER</name>
<reference evidence="2" key="1">
    <citation type="journal article" date="2018" name="Genome Biol.">
        <title>SKESA: strategic k-mer extension for scrupulous assemblies.</title>
        <authorList>
            <person name="Souvorov A."/>
            <person name="Agarwala R."/>
            <person name="Lipman D.J."/>
        </authorList>
    </citation>
    <scope>NUCLEOTIDE SEQUENCE</scope>
    <source>
        <strain evidence="2">R17.5973</strain>
    </source>
</reference>
<organism evidence="2">
    <name type="scientific">Salmonella enterica</name>
    <name type="common">Salmonella choleraesuis</name>
    <dbReference type="NCBI Taxonomy" id="28901"/>
    <lineage>
        <taxon>Bacteria</taxon>
        <taxon>Pseudomonadati</taxon>
        <taxon>Pseudomonadota</taxon>
        <taxon>Gammaproteobacteria</taxon>
        <taxon>Enterobacterales</taxon>
        <taxon>Enterobacteriaceae</taxon>
        <taxon>Salmonella</taxon>
    </lineage>
</organism>
<proteinExistence type="predicted"/>
<evidence type="ECO:0000256" key="1">
    <source>
        <dbReference type="SAM" id="Phobius"/>
    </source>
</evidence>
<dbReference type="Pfam" id="PF16964">
    <property type="entry name" value="TadF"/>
    <property type="match status" value="1"/>
</dbReference>
<accession>A0A723C3I8</accession>
<reference evidence="2" key="2">
    <citation type="submission" date="2019-01" db="EMBL/GenBank/DDBJ databases">
        <authorList>
            <consortium name="NCBI Pathogen Detection Project"/>
        </authorList>
    </citation>
    <scope>NUCLEOTIDE SEQUENCE</scope>
    <source>
        <strain evidence="2">R17.5973</strain>
    </source>
</reference>